<accession>A0ACB9S8L6</accession>
<evidence type="ECO:0000313" key="2">
    <source>
        <dbReference type="Proteomes" id="UP001057402"/>
    </source>
</evidence>
<organism evidence="1 2">
    <name type="scientific">Melastoma candidum</name>
    <dbReference type="NCBI Taxonomy" id="119954"/>
    <lineage>
        <taxon>Eukaryota</taxon>
        <taxon>Viridiplantae</taxon>
        <taxon>Streptophyta</taxon>
        <taxon>Embryophyta</taxon>
        <taxon>Tracheophyta</taxon>
        <taxon>Spermatophyta</taxon>
        <taxon>Magnoliopsida</taxon>
        <taxon>eudicotyledons</taxon>
        <taxon>Gunneridae</taxon>
        <taxon>Pentapetalae</taxon>
        <taxon>rosids</taxon>
        <taxon>malvids</taxon>
        <taxon>Myrtales</taxon>
        <taxon>Melastomataceae</taxon>
        <taxon>Melastomatoideae</taxon>
        <taxon>Melastomateae</taxon>
        <taxon>Melastoma</taxon>
    </lineage>
</organism>
<evidence type="ECO:0000313" key="1">
    <source>
        <dbReference type="EMBL" id="KAI4387077.1"/>
    </source>
</evidence>
<protein>
    <submittedName>
        <fullName evidence="1">Uncharacterized protein</fullName>
    </submittedName>
</protein>
<proteinExistence type="predicted"/>
<reference evidence="2" key="1">
    <citation type="journal article" date="2023" name="Front. Plant Sci.">
        <title>Chromosomal-level genome assembly of Melastoma candidum provides insights into trichome evolution.</title>
        <authorList>
            <person name="Zhong Y."/>
            <person name="Wu W."/>
            <person name="Sun C."/>
            <person name="Zou P."/>
            <person name="Liu Y."/>
            <person name="Dai S."/>
            <person name="Zhou R."/>
        </authorList>
    </citation>
    <scope>NUCLEOTIDE SEQUENCE [LARGE SCALE GENOMIC DNA]</scope>
</reference>
<dbReference type="Proteomes" id="UP001057402">
    <property type="component" value="Chromosome 2"/>
</dbReference>
<sequence length="161" mass="18135">MWGGEASKLSSFNQLRLLDLKFEIFIKDGGTSWGDISYFEDRVLSGNWDEIESYLSGFIKHDDNPSSTSIFLEIRKQKYMKALDDWMTVATSQRECLKEGPLEFACPITDATCSCDGQLIYTSFLDASVCTFDTATKRLGIQLHLLLFMTITTSPVRIAAC</sequence>
<keyword evidence="2" id="KW-1185">Reference proteome</keyword>
<dbReference type="EMBL" id="CM042881">
    <property type="protein sequence ID" value="KAI4387077.1"/>
    <property type="molecule type" value="Genomic_DNA"/>
</dbReference>
<gene>
    <name evidence="1" type="ORF">MLD38_004937</name>
</gene>
<comment type="caution">
    <text evidence="1">The sequence shown here is derived from an EMBL/GenBank/DDBJ whole genome shotgun (WGS) entry which is preliminary data.</text>
</comment>
<name>A0ACB9S8L6_9MYRT</name>